<dbReference type="Gene3D" id="3.40.50.720">
    <property type="entry name" value="NAD(P)-binding Rossmann-like Domain"/>
    <property type="match status" value="1"/>
</dbReference>
<dbReference type="Pfam" id="PF02267">
    <property type="entry name" value="Rib_hydrolayse"/>
    <property type="match status" value="1"/>
</dbReference>
<keyword evidence="6" id="KW-1015">Disulfide bond</keyword>
<comment type="similarity">
    <text evidence="1">Belongs to the ADP-ribosyl cyclase family.</text>
</comment>
<dbReference type="PANTHER" id="PTHR10912:SF9">
    <property type="entry name" value="ADP-RIBOSYL CYCLASE_CYCLIC ADP-RIBOSE HYDROLASE"/>
    <property type="match status" value="1"/>
</dbReference>
<evidence type="ECO:0000313" key="8">
    <source>
        <dbReference type="Proteomes" id="UP000465112"/>
    </source>
</evidence>
<dbReference type="GO" id="GO:0061809">
    <property type="term" value="F:NAD+ nucleosidase activity, cyclic ADP-ribose generating"/>
    <property type="evidence" value="ECO:0007669"/>
    <property type="project" value="UniProtKB-EC"/>
</dbReference>
<dbReference type="SUPFAM" id="SSF52309">
    <property type="entry name" value="N-(deoxy)ribosyltransferase-like"/>
    <property type="match status" value="1"/>
</dbReference>
<keyword evidence="3" id="KW-0808">Transferase</keyword>
<evidence type="ECO:0000256" key="3">
    <source>
        <dbReference type="ARBA" id="ARBA00022679"/>
    </source>
</evidence>
<dbReference type="GO" id="GO:0016740">
    <property type="term" value="F:transferase activity"/>
    <property type="evidence" value="ECO:0007669"/>
    <property type="project" value="UniProtKB-KW"/>
</dbReference>
<organism evidence="7 8">
    <name type="scientific">Perca fluviatilis</name>
    <name type="common">European perch</name>
    <dbReference type="NCBI Taxonomy" id="8168"/>
    <lineage>
        <taxon>Eukaryota</taxon>
        <taxon>Metazoa</taxon>
        <taxon>Chordata</taxon>
        <taxon>Craniata</taxon>
        <taxon>Vertebrata</taxon>
        <taxon>Euteleostomi</taxon>
        <taxon>Actinopterygii</taxon>
        <taxon>Neopterygii</taxon>
        <taxon>Teleostei</taxon>
        <taxon>Neoteleostei</taxon>
        <taxon>Acanthomorphata</taxon>
        <taxon>Eupercaria</taxon>
        <taxon>Perciformes</taxon>
        <taxon>Percoidei</taxon>
        <taxon>Percidae</taxon>
        <taxon>Percinae</taxon>
        <taxon>Perca</taxon>
    </lineage>
</organism>
<proteinExistence type="inferred from homology"/>
<dbReference type="EMBL" id="VHII01000022">
    <property type="protein sequence ID" value="KAF1373188.1"/>
    <property type="molecule type" value="Genomic_DNA"/>
</dbReference>
<evidence type="ECO:0000256" key="4">
    <source>
        <dbReference type="ARBA" id="ARBA00022801"/>
    </source>
</evidence>
<gene>
    <name evidence="7" type="ORF">PFLUV_G00257770</name>
</gene>
<dbReference type="InterPro" id="IPR003193">
    <property type="entry name" value="ADP-ribosyl_cyclase"/>
</dbReference>
<accession>A0A6A5E417</accession>
<keyword evidence="8" id="KW-1185">Reference proteome</keyword>
<comment type="caution">
    <text evidence="7">The sequence shown here is derived from an EMBL/GenBank/DDBJ whole genome shotgun (WGS) entry which is preliminary data.</text>
</comment>
<keyword evidence="4" id="KW-0378">Hydrolase</keyword>
<name>A0A6A5E417_PERFL</name>
<dbReference type="Proteomes" id="UP000465112">
    <property type="component" value="Chromosome 22"/>
</dbReference>
<dbReference type="EC" id="3.2.2.6" evidence="2"/>
<evidence type="ECO:0000256" key="1">
    <source>
        <dbReference type="ARBA" id="ARBA00005406"/>
    </source>
</evidence>
<evidence type="ECO:0000313" key="7">
    <source>
        <dbReference type="EMBL" id="KAF1373188.1"/>
    </source>
</evidence>
<evidence type="ECO:0000256" key="2">
    <source>
        <dbReference type="ARBA" id="ARBA00011982"/>
    </source>
</evidence>
<protein>
    <recommendedName>
        <fullName evidence="2">ADP-ribosyl cyclase/cyclic ADP-ribose hydrolase</fullName>
        <ecNumber evidence="2">3.2.2.6</ecNumber>
    </recommendedName>
</protein>
<reference evidence="7 8" key="1">
    <citation type="submission" date="2019-06" db="EMBL/GenBank/DDBJ databases">
        <title>A chromosome-scale genome assembly of the European perch, Perca fluviatilis.</title>
        <authorList>
            <person name="Roques C."/>
            <person name="Zahm M."/>
            <person name="Cabau C."/>
            <person name="Klopp C."/>
            <person name="Bouchez O."/>
            <person name="Donnadieu C."/>
            <person name="Kuhl H."/>
            <person name="Gislard M."/>
            <person name="Guendouz S."/>
            <person name="Journot L."/>
            <person name="Haffray P."/>
            <person name="Bestin A."/>
            <person name="Morvezen R."/>
            <person name="Feron R."/>
            <person name="Wen M."/>
            <person name="Jouanno E."/>
            <person name="Herpin A."/>
            <person name="Schartl M."/>
            <person name="Postlethwait J."/>
            <person name="Schaerlinger B."/>
            <person name="Chardard D."/>
            <person name="Lecocq T."/>
            <person name="Poncet C."/>
            <person name="Jaffrelo L."/>
            <person name="Lampietro C."/>
            <person name="Guiguen Y."/>
        </authorList>
    </citation>
    <scope>NUCLEOTIDE SEQUENCE [LARGE SCALE GENOMIC DNA]</scope>
    <source>
        <tissue evidence="7">Blood</tissue>
    </source>
</reference>
<evidence type="ECO:0000256" key="5">
    <source>
        <dbReference type="ARBA" id="ARBA00023027"/>
    </source>
</evidence>
<dbReference type="Gene3D" id="1.20.82.10">
    <property type="entry name" value="ADP Ribosyl Cyclase, Chain A, domain 1"/>
    <property type="match status" value="1"/>
</dbReference>
<dbReference type="GO" id="GO:0016849">
    <property type="term" value="F:phosphorus-oxygen lyase activity"/>
    <property type="evidence" value="ECO:0007669"/>
    <property type="project" value="TreeGrafter"/>
</dbReference>
<evidence type="ECO:0000256" key="6">
    <source>
        <dbReference type="ARBA" id="ARBA00023157"/>
    </source>
</evidence>
<dbReference type="GO" id="GO:0005886">
    <property type="term" value="C:plasma membrane"/>
    <property type="evidence" value="ECO:0007669"/>
    <property type="project" value="TreeGrafter"/>
</dbReference>
<keyword evidence="5" id="KW-0520">NAD</keyword>
<dbReference type="AlphaFoldDB" id="A0A6A5E417"/>
<dbReference type="PANTHER" id="PTHR10912">
    <property type="entry name" value="ADP-RIBOSYL CYCLASE"/>
    <property type="match status" value="1"/>
</dbReference>
<sequence length="231" mass="25674">MFWPLKPTFIDRCKELNGYDCEKLWGAFEQAYVGRDPRKVPTAAYTPFTDAVNFNAEPNKLMFWSRTKDVVHAFTEKKKDCFLTVEDTALGYMLDGLTWCGKEGSTKTFRKIGCPGWEENNAVGSFWKRVSAAFADAACGDVTVMLNGDIDTPFNPTSVFASIEMKGFDSSRVKSLTVVLVTRKSAVTTCTNASLKDLQRELKPGITYNCKDVTEAKLQECSSNPGCGACW</sequence>
<dbReference type="GO" id="GO:0030890">
    <property type="term" value="P:positive regulation of B cell proliferation"/>
    <property type="evidence" value="ECO:0007669"/>
    <property type="project" value="TreeGrafter"/>
</dbReference>